<reference evidence="3" key="1">
    <citation type="journal article" date="2018" name="Nat. Microbiol.">
        <title>Leveraging single-cell genomics to expand the fungal tree of life.</title>
        <authorList>
            <person name="Ahrendt S.R."/>
            <person name="Quandt C.A."/>
            <person name="Ciobanu D."/>
            <person name="Clum A."/>
            <person name="Salamov A."/>
            <person name="Andreopoulos B."/>
            <person name="Cheng J.F."/>
            <person name="Woyke T."/>
            <person name="Pelin A."/>
            <person name="Henrissat B."/>
            <person name="Reynolds N.K."/>
            <person name="Benny G.L."/>
            <person name="Smith M.E."/>
            <person name="James T.Y."/>
            <person name="Grigoriev I.V."/>
        </authorList>
    </citation>
    <scope>NUCLEOTIDE SEQUENCE [LARGE SCALE GENOMIC DNA]</scope>
    <source>
        <strain evidence="3">ATCC 52028</strain>
    </source>
</reference>
<proteinExistence type="predicted"/>
<feature type="coiled-coil region" evidence="1">
    <location>
        <begin position="114"/>
        <end position="191"/>
    </location>
</feature>
<sequence length="192" mass="22412">MRAEAMARTAQLLVKTNLSWPIWKESEPELHWFFERTYRAWRFEMHLTSDEHLFLLTLELPSEMAAKLERAVKDGVISREIDKVHGYDPAMAMGRKDAKVTKIEISLAPARPQNRIAQETLEGFEQQLVQLEIAERGRSIDLRAIMGRLQSFQLEFFHRLELMEKKLDENLKTLEARCDKMEKTVAKLSKLG</sequence>
<keyword evidence="1" id="KW-0175">Coiled coil</keyword>
<evidence type="ECO:0000256" key="1">
    <source>
        <dbReference type="SAM" id="Coils"/>
    </source>
</evidence>
<dbReference type="Proteomes" id="UP000274922">
    <property type="component" value="Unassembled WGS sequence"/>
</dbReference>
<name>A0A4P9X4E4_9FUNG</name>
<dbReference type="AlphaFoldDB" id="A0A4P9X4E4"/>
<protein>
    <submittedName>
        <fullName evidence="2">Uncharacterized protein</fullName>
    </submittedName>
</protein>
<evidence type="ECO:0000313" key="3">
    <source>
        <dbReference type="Proteomes" id="UP000274922"/>
    </source>
</evidence>
<organism evidence="2 3">
    <name type="scientific">Caulochytrium protostelioides</name>
    <dbReference type="NCBI Taxonomy" id="1555241"/>
    <lineage>
        <taxon>Eukaryota</taxon>
        <taxon>Fungi</taxon>
        <taxon>Fungi incertae sedis</taxon>
        <taxon>Chytridiomycota</taxon>
        <taxon>Chytridiomycota incertae sedis</taxon>
        <taxon>Chytridiomycetes</taxon>
        <taxon>Caulochytriales</taxon>
        <taxon>Caulochytriaceae</taxon>
        <taxon>Caulochytrium</taxon>
    </lineage>
</organism>
<gene>
    <name evidence="2" type="ORF">CXG81DRAFT_13838</name>
</gene>
<dbReference type="OrthoDB" id="2105634at2759"/>
<dbReference type="EMBL" id="ML014245">
    <property type="protein sequence ID" value="RKO99946.1"/>
    <property type="molecule type" value="Genomic_DNA"/>
</dbReference>
<accession>A0A4P9X4E4</accession>
<evidence type="ECO:0000313" key="2">
    <source>
        <dbReference type="EMBL" id="RKO99946.1"/>
    </source>
</evidence>
<keyword evidence="3" id="KW-1185">Reference proteome</keyword>